<keyword evidence="7 10" id="KW-0413">Isomerase</keyword>
<protein>
    <recommendedName>
        <fullName evidence="4">Parvulin-like PPIase</fullName>
        <ecNumber evidence="3">5.2.1.8</ecNumber>
    </recommendedName>
    <alternativeName>
        <fullName evidence="8">Peptidyl-prolyl cis-trans isomerase plp</fullName>
    </alternativeName>
    <alternativeName>
        <fullName evidence="9">Rotamase plp</fullName>
    </alternativeName>
</protein>
<evidence type="ECO:0000256" key="2">
    <source>
        <dbReference type="ARBA" id="ARBA00007656"/>
    </source>
</evidence>
<sequence>MAKKITYLGALAFGAALLASPLAAQDAPTADTVVATVNGTSITLGEMIATRATLPEQYKQLPDDVLFKGILDQLVQQTLLSQKVEPNLTKSQLTRLANERRSAVSAIAIDDILKVAVNDQTLQAAYDAAYKDFKPGTEYHAAHILVDSEEKAAEIKAQIEGGLAFADAAKTHGTDGTAASGGDLGWFGTGMMVKPFEDAVTSMKAGELKGPVKTDFGWHLIQLIETRPAAAPTLDDVRDELAAELEQKAVAAEIESLTAAAKVEKPGEGIDPAVLKDETLLDK</sequence>
<dbReference type="GO" id="GO:0003755">
    <property type="term" value="F:peptidyl-prolyl cis-trans isomerase activity"/>
    <property type="evidence" value="ECO:0007669"/>
    <property type="project" value="UniProtKB-KW"/>
</dbReference>
<dbReference type="Pfam" id="PF13616">
    <property type="entry name" value="Rotamase_3"/>
    <property type="match status" value="1"/>
</dbReference>
<gene>
    <name evidence="13" type="primary">surA</name>
    <name evidence="13" type="ORF">GCM10010991_30010</name>
</gene>
<keyword evidence="6 10" id="KW-0697">Rotamase</keyword>
<comment type="catalytic activity">
    <reaction evidence="1">
        <text>[protein]-peptidylproline (omega=180) = [protein]-peptidylproline (omega=0)</text>
        <dbReference type="Rhea" id="RHEA:16237"/>
        <dbReference type="Rhea" id="RHEA-COMP:10747"/>
        <dbReference type="Rhea" id="RHEA-COMP:10748"/>
        <dbReference type="ChEBI" id="CHEBI:83833"/>
        <dbReference type="ChEBI" id="CHEBI:83834"/>
        <dbReference type="EC" id="5.2.1.8"/>
    </reaction>
</comment>
<dbReference type="PANTHER" id="PTHR47245:SF1">
    <property type="entry name" value="FOLDASE PROTEIN PRSA"/>
    <property type="match status" value="1"/>
</dbReference>
<feature type="chain" id="PRO_5037525425" description="Parvulin-like PPIase" evidence="11">
    <location>
        <begin position="25"/>
        <end position="283"/>
    </location>
</feature>
<evidence type="ECO:0000256" key="7">
    <source>
        <dbReference type="ARBA" id="ARBA00023235"/>
    </source>
</evidence>
<feature type="signal peptide" evidence="11">
    <location>
        <begin position="1"/>
        <end position="24"/>
    </location>
</feature>
<evidence type="ECO:0000256" key="10">
    <source>
        <dbReference type="PROSITE-ProRule" id="PRU00278"/>
    </source>
</evidence>
<dbReference type="InterPro" id="IPR050245">
    <property type="entry name" value="PrsA_foldase"/>
</dbReference>
<dbReference type="SUPFAM" id="SSF109998">
    <property type="entry name" value="Triger factor/SurA peptide-binding domain-like"/>
    <property type="match status" value="1"/>
</dbReference>
<proteinExistence type="inferred from homology"/>
<accession>A0A918DDY7</accession>
<organism evidence="13 14">
    <name type="scientific">Gemmobacter aquaticus</name>
    <dbReference type="NCBI Taxonomy" id="490185"/>
    <lineage>
        <taxon>Bacteria</taxon>
        <taxon>Pseudomonadati</taxon>
        <taxon>Pseudomonadota</taxon>
        <taxon>Alphaproteobacteria</taxon>
        <taxon>Rhodobacterales</taxon>
        <taxon>Paracoccaceae</taxon>
        <taxon>Gemmobacter</taxon>
    </lineage>
</organism>
<name>A0A918DDY7_9RHOB</name>
<feature type="domain" description="PpiC" evidence="12">
    <location>
        <begin position="136"/>
        <end position="225"/>
    </location>
</feature>
<dbReference type="SUPFAM" id="SSF54534">
    <property type="entry name" value="FKBP-like"/>
    <property type="match status" value="1"/>
</dbReference>
<evidence type="ECO:0000256" key="5">
    <source>
        <dbReference type="ARBA" id="ARBA00022729"/>
    </source>
</evidence>
<evidence type="ECO:0000256" key="1">
    <source>
        <dbReference type="ARBA" id="ARBA00000971"/>
    </source>
</evidence>
<dbReference type="OrthoDB" id="14196at2"/>
<dbReference type="InterPro" id="IPR027304">
    <property type="entry name" value="Trigger_fact/SurA_dom_sf"/>
</dbReference>
<comment type="caution">
    <text evidence="13">The sequence shown here is derived from an EMBL/GenBank/DDBJ whole genome shotgun (WGS) entry which is preliminary data.</text>
</comment>
<dbReference type="InterPro" id="IPR000297">
    <property type="entry name" value="PPIase_PpiC"/>
</dbReference>
<dbReference type="PANTHER" id="PTHR47245">
    <property type="entry name" value="PEPTIDYLPROLYL ISOMERASE"/>
    <property type="match status" value="1"/>
</dbReference>
<dbReference type="EMBL" id="BMLP01000007">
    <property type="protein sequence ID" value="GGO36291.1"/>
    <property type="molecule type" value="Genomic_DNA"/>
</dbReference>
<dbReference type="EC" id="5.2.1.8" evidence="3"/>
<dbReference type="RefSeq" id="WP_146287704.1">
    <property type="nucleotide sequence ID" value="NZ_BMLP01000007.1"/>
</dbReference>
<evidence type="ECO:0000313" key="13">
    <source>
        <dbReference type="EMBL" id="GGO36291.1"/>
    </source>
</evidence>
<dbReference type="PROSITE" id="PS50198">
    <property type="entry name" value="PPIC_PPIASE_2"/>
    <property type="match status" value="1"/>
</dbReference>
<dbReference type="Gene3D" id="3.10.50.40">
    <property type="match status" value="1"/>
</dbReference>
<evidence type="ECO:0000256" key="3">
    <source>
        <dbReference type="ARBA" id="ARBA00013194"/>
    </source>
</evidence>
<evidence type="ECO:0000256" key="6">
    <source>
        <dbReference type="ARBA" id="ARBA00023110"/>
    </source>
</evidence>
<dbReference type="AlphaFoldDB" id="A0A918DDY7"/>
<evidence type="ECO:0000313" key="14">
    <source>
        <dbReference type="Proteomes" id="UP000598196"/>
    </source>
</evidence>
<evidence type="ECO:0000256" key="8">
    <source>
        <dbReference type="ARBA" id="ARBA00030642"/>
    </source>
</evidence>
<reference evidence="13 14" key="1">
    <citation type="journal article" date="2014" name="Int. J. Syst. Evol. Microbiol.">
        <title>Complete genome sequence of Corynebacterium casei LMG S-19264T (=DSM 44701T), isolated from a smear-ripened cheese.</title>
        <authorList>
            <consortium name="US DOE Joint Genome Institute (JGI-PGF)"/>
            <person name="Walter F."/>
            <person name="Albersmeier A."/>
            <person name="Kalinowski J."/>
            <person name="Ruckert C."/>
        </authorList>
    </citation>
    <scope>NUCLEOTIDE SEQUENCE [LARGE SCALE GENOMIC DNA]</scope>
    <source>
        <strain evidence="13 14">CGMCC 1.7029</strain>
    </source>
</reference>
<keyword evidence="5 11" id="KW-0732">Signal</keyword>
<keyword evidence="14" id="KW-1185">Reference proteome</keyword>
<evidence type="ECO:0000256" key="9">
    <source>
        <dbReference type="ARBA" id="ARBA00031484"/>
    </source>
</evidence>
<evidence type="ECO:0000259" key="12">
    <source>
        <dbReference type="PROSITE" id="PS50198"/>
    </source>
</evidence>
<evidence type="ECO:0000256" key="11">
    <source>
        <dbReference type="SAM" id="SignalP"/>
    </source>
</evidence>
<dbReference type="Proteomes" id="UP000598196">
    <property type="component" value="Unassembled WGS sequence"/>
</dbReference>
<evidence type="ECO:0000256" key="4">
    <source>
        <dbReference type="ARBA" id="ARBA00018370"/>
    </source>
</evidence>
<dbReference type="Gene3D" id="1.10.4030.10">
    <property type="entry name" value="Porin chaperone SurA, peptide-binding domain"/>
    <property type="match status" value="1"/>
</dbReference>
<comment type="similarity">
    <text evidence="2">Belongs to the PpiC/parvulin rotamase family.</text>
</comment>
<dbReference type="InterPro" id="IPR046357">
    <property type="entry name" value="PPIase_dom_sf"/>
</dbReference>